<evidence type="ECO:0000256" key="2">
    <source>
        <dbReference type="SAM" id="SignalP"/>
    </source>
</evidence>
<feature type="transmembrane region" description="Helical" evidence="1">
    <location>
        <begin position="108"/>
        <end position="126"/>
    </location>
</feature>
<keyword evidence="2" id="KW-0732">Signal</keyword>
<reference evidence="3" key="1">
    <citation type="submission" date="2009-08" db="EMBL/GenBank/DDBJ databases">
        <authorList>
            <consortium name="US DOE Joint Genome Institute"/>
            <person name="Lucas S."/>
            <person name="Copeland A."/>
            <person name="Lapidus A."/>
            <person name="Glavina del Rio T."/>
            <person name="Dalin E."/>
            <person name="Tice H."/>
            <person name="Bruce D."/>
            <person name="Barry K."/>
            <person name="Pitluck S."/>
            <person name="Lowry S."/>
            <person name="Larimer F."/>
            <person name="Land M."/>
            <person name="Hauser L."/>
            <person name="Kyrpides N."/>
            <person name="Ivanova N."/>
            <person name="McMahon K.D."/>
            <person name="Hugenholtz P."/>
        </authorList>
    </citation>
    <scope>NUCLEOTIDE SEQUENCE</scope>
    <source>
        <strain evidence="3">UW-1</strain>
    </source>
</reference>
<feature type="chain" id="PRO_5002981887" evidence="2">
    <location>
        <begin position="25"/>
        <end position="231"/>
    </location>
</feature>
<gene>
    <name evidence="3" type="ordered locus">CAP2UW1_1561</name>
</gene>
<evidence type="ECO:0000256" key="1">
    <source>
        <dbReference type="SAM" id="Phobius"/>
    </source>
</evidence>
<reference evidence="3" key="2">
    <citation type="submission" date="2009-09" db="EMBL/GenBank/DDBJ databases">
        <title>Complete sequence of chromosome of Candidatus Accumulibacter phosphatis clade IIA str. UW-1.</title>
        <authorList>
            <consortium name="US DOE Joint Genome Institute"/>
            <person name="Martin H.G."/>
            <person name="Ivanova N."/>
            <person name="Kunin V."/>
            <person name="Warnecke F."/>
            <person name="Barry K."/>
            <person name="He S."/>
            <person name="Salamov A."/>
            <person name="Szeto E."/>
            <person name="Dalin E."/>
            <person name="Pangilinan J.L."/>
            <person name="Lapidus A."/>
            <person name="Lowry S."/>
            <person name="Kyrpides N.C."/>
            <person name="McMahon K.D."/>
            <person name="Hugenholtz P."/>
        </authorList>
    </citation>
    <scope>NUCLEOTIDE SEQUENCE [LARGE SCALE GENOMIC DNA]</scope>
    <source>
        <strain evidence="3">UW-1</strain>
    </source>
</reference>
<dbReference type="AlphaFoldDB" id="C7RTQ0"/>
<keyword evidence="1" id="KW-0812">Transmembrane</keyword>
<sequence length="231" mass="25271" precursor="true">MSGNIKFTLVLAFAALLSTSSAFAYNDSSARSDCLGKVVHWGSVYSNPHDVRSDETGYRSYNVSGLVNDRDGREYRFDCRVEDREVVNWNVNSGSSDRDDKKKSRNKALAIGAGIAGAAALIAILASSKSKDGEHDEKRAEYNSGKGTPFEDMRFLKTECKRVLTAHLNNDHGDVQSLELEHPSLNGRTLSGDGSVAFSDGGDRHLAFSCAFDRAGNIYDGRYSYRHAGSR</sequence>
<keyword evidence="1" id="KW-0472">Membrane</keyword>
<protein>
    <submittedName>
        <fullName evidence="3">Uncharacterized protein</fullName>
    </submittedName>
</protein>
<dbReference type="STRING" id="522306.CAP2UW1_1561"/>
<dbReference type="HOGENOM" id="CLU_1197691_0_0_4"/>
<dbReference type="KEGG" id="app:CAP2UW1_1561"/>
<feature type="signal peptide" evidence="2">
    <location>
        <begin position="1"/>
        <end position="24"/>
    </location>
</feature>
<organism evidence="3">
    <name type="scientific">Accumulibacter regalis</name>
    <dbReference type="NCBI Taxonomy" id="522306"/>
    <lineage>
        <taxon>Bacteria</taxon>
        <taxon>Pseudomonadati</taxon>
        <taxon>Pseudomonadota</taxon>
        <taxon>Betaproteobacteria</taxon>
        <taxon>Candidatus Accumulibacter</taxon>
    </lineage>
</organism>
<evidence type="ECO:0000313" key="3">
    <source>
        <dbReference type="EMBL" id="ACV34876.1"/>
    </source>
</evidence>
<dbReference type="EMBL" id="CP001715">
    <property type="protein sequence ID" value="ACV34876.1"/>
    <property type="molecule type" value="Genomic_DNA"/>
</dbReference>
<proteinExistence type="predicted"/>
<keyword evidence="1" id="KW-1133">Transmembrane helix</keyword>
<dbReference type="OrthoDB" id="9181602at2"/>
<name>C7RTQ0_ACCRE</name>
<accession>C7RTQ0</accession>